<name>A0A7D9H4C7_DEKBR</name>
<gene>
    <name evidence="1" type="ORF">DEBR0S5_02542G</name>
</gene>
<sequence length="1122" mass="127169">MLLCKALTYACSSNEHVRSVFEHTERRLSHNARYTQDTSNDTLKMKFGLPIHVGDNNDSGIGALCCPVQESIGYRIPIVGLVENGKEVIVIANGDKLQFYKFSEKLGLCLYMIVKLRNDARRDRRISQIEVLHLNKTMPALIVCLCDNRVIYIVNVKTGKMMSSIDLKITFEKFVCSGSDVLLYGDCCYITLVRISSNATRMHRSKILHLNFWAQGFIKLDPNRLVVVSEKGGFSLCKLDCNGEFENTADSDCNEVKIGIKSYGKIHFIKELMPGYLLICQELGWSVYKVAGSFPDLDEIVSSPTPSTFENISTGSSTFQFAILMSNCQIMYVNNGSVVIIDKGTAVGVFGIGDRLFGLFTSRNLMDNATDIAIKYLQSDVLISGAKFTIWDKDCSSSFSFYDDVVLEGAILLVDGNHELCVRSTDGVTLSILGIFTRPLLLAINATSVLQKLQKQNYLCLLLVDVDGELTIFKLHNRSYSLKGRLSCGYMKPVTKVEALLNQNIIIVKDTNGKQLGVDLDLMTIMQKDFLDSSSNNLITLYNASDVFNNHLDRPLVLNNWLLKIPWILFDVKDIEKGSRLIESVKKVYFEGGWISIIFGMPTQTVVYRVRPNFEDVFSAEFEILRSTFDTLGNRNLRRTNELEIIKAQKDLCFFIHYYHYDISNKAFDALANLVYQVACSLPQLSNKVFNFWRRKLKDVNNVADDFFFQSIIILSQYVACGLMTPNKEYLDDVFELLFSSSSRNCYIALKILDLIFIPQMDQYEEQCLELVGALIIIRNLAENDNKVELTEICNMCINDFFTEDAVLFSAIVCYCLASLETSFISKQGALEVLNYLLTDRTSKINGAIIMLVLDVLNGIEINSSLLLLNENQRKSILDLTDLTWNILTVGFPNQLQIVKDKDMIFVCFIFEKDISIGYAGFLCEKGNKCASWNKILLRAPIYNTLHEEPPDQKKIGTSSHDLGGYARLKLSDNLLKIAALDFDTLCIDIWSFKSTDVKPLGEVLNSKIMTNENVPLKVPDLKLVLLQLLWSKGNYSVRFSKVPVTKLVQLYQSNSLEKEDNLVEKSVVCEKHISFVSVLNRYMGVFEDIKFTDLDIEWFDSYKDPKIGLKLKNKIIYMYQI</sequence>
<evidence type="ECO:0000313" key="2">
    <source>
        <dbReference type="Proteomes" id="UP000478008"/>
    </source>
</evidence>
<proteinExistence type="predicted"/>
<evidence type="ECO:0000313" key="1">
    <source>
        <dbReference type="EMBL" id="VUG19429.1"/>
    </source>
</evidence>
<keyword evidence="2" id="KW-1185">Reference proteome</keyword>
<dbReference type="Proteomes" id="UP000478008">
    <property type="component" value="Unassembled WGS sequence"/>
</dbReference>
<protein>
    <submittedName>
        <fullName evidence="1">DEBR0S5_02542g1_1</fullName>
    </submittedName>
</protein>
<organism evidence="1 2">
    <name type="scientific">Dekkera bruxellensis</name>
    <name type="common">Brettanomyces custersii</name>
    <dbReference type="NCBI Taxonomy" id="5007"/>
    <lineage>
        <taxon>Eukaryota</taxon>
        <taxon>Fungi</taxon>
        <taxon>Dikarya</taxon>
        <taxon>Ascomycota</taxon>
        <taxon>Saccharomycotina</taxon>
        <taxon>Pichiomycetes</taxon>
        <taxon>Pichiales</taxon>
        <taxon>Pichiaceae</taxon>
        <taxon>Brettanomyces</taxon>
    </lineage>
</organism>
<dbReference type="AlphaFoldDB" id="A0A7D9H4C7"/>
<reference evidence="1 2" key="1">
    <citation type="submission" date="2019-07" db="EMBL/GenBank/DDBJ databases">
        <authorList>
            <person name="Friedrich A."/>
            <person name="Schacherer J."/>
        </authorList>
    </citation>
    <scope>NUCLEOTIDE SEQUENCE [LARGE SCALE GENOMIC DNA]</scope>
</reference>
<dbReference type="EMBL" id="CABFWN010000005">
    <property type="protein sequence ID" value="VUG19429.1"/>
    <property type="molecule type" value="Genomic_DNA"/>
</dbReference>
<accession>A0A7D9H4C7</accession>